<gene>
    <name evidence="5" type="primary">LOC115228550</name>
</gene>
<organism evidence="4 5">
    <name type="scientific">Octopus sinensis</name>
    <name type="common">East Asian common octopus</name>
    <dbReference type="NCBI Taxonomy" id="2607531"/>
    <lineage>
        <taxon>Eukaryota</taxon>
        <taxon>Metazoa</taxon>
        <taxon>Spiralia</taxon>
        <taxon>Lophotrochozoa</taxon>
        <taxon>Mollusca</taxon>
        <taxon>Cephalopoda</taxon>
        <taxon>Coleoidea</taxon>
        <taxon>Octopodiformes</taxon>
        <taxon>Octopoda</taxon>
        <taxon>Incirrata</taxon>
        <taxon>Octopodidae</taxon>
        <taxon>Octopus</taxon>
    </lineage>
</organism>
<dbReference type="AlphaFoldDB" id="A0A6P7U1X8"/>
<dbReference type="InterPro" id="IPR002110">
    <property type="entry name" value="Ankyrin_rpt"/>
</dbReference>
<dbReference type="SUPFAM" id="SSF48403">
    <property type="entry name" value="Ankyrin repeat"/>
    <property type="match status" value="1"/>
</dbReference>
<evidence type="ECO:0000313" key="4">
    <source>
        <dbReference type="Proteomes" id="UP000515154"/>
    </source>
</evidence>
<evidence type="ECO:0000313" key="5">
    <source>
        <dbReference type="RefSeq" id="XP_029654981.1"/>
    </source>
</evidence>
<dbReference type="SMART" id="SM00248">
    <property type="entry name" value="ANK"/>
    <property type="match status" value="4"/>
</dbReference>
<protein>
    <submittedName>
        <fullName evidence="5">Ankyrin repeat domain-containing protein 6-like</fullName>
    </submittedName>
</protein>
<name>A0A6P7U1X8_9MOLL</name>
<dbReference type="Pfam" id="PF13606">
    <property type="entry name" value="Ank_3"/>
    <property type="match status" value="1"/>
</dbReference>
<accession>A0A6P7U1X8</accession>
<dbReference type="PRINTS" id="PR01415">
    <property type="entry name" value="ANKYRIN"/>
</dbReference>
<dbReference type="Pfam" id="PF12796">
    <property type="entry name" value="Ank_2"/>
    <property type="match status" value="1"/>
</dbReference>
<dbReference type="PANTHER" id="PTHR24134:SF9">
    <property type="entry name" value="ANKYRIN REPEAT AND SOCS BOX PROTEIN 8"/>
    <property type="match status" value="1"/>
</dbReference>
<keyword evidence="1" id="KW-0677">Repeat</keyword>
<sequence>MSKIVRCDSSGRTALHFAATKNNVDMMVILIEFDSSVINKCDKMVINALNIVEGNTALHYSCAVGSAEHVKVLLVHSADVTVQNLAGNTALHVACMNNNYDVVELLIASKCDVNVLNNEKYVFPHLYFQSALHYVMKMSPSVYKALVDSSASILPTVVC</sequence>
<evidence type="ECO:0000256" key="2">
    <source>
        <dbReference type="ARBA" id="ARBA00023043"/>
    </source>
</evidence>
<dbReference type="Proteomes" id="UP000515154">
    <property type="component" value="Unplaced"/>
</dbReference>
<dbReference type="PANTHER" id="PTHR24134">
    <property type="entry name" value="ANKYRIN REPEAT-CONTAINING PROTEIN DDB_G0279043"/>
    <property type="match status" value="1"/>
</dbReference>
<feature type="repeat" description="ANK" evidence="3">
    <location>
        <begin position="10"/>
        <end position="42"/>
    </location>
</feature>
<dbReference type="InterPro" id="IPR036770">
    <property type="entry name" value="Ankyrin_rpt-contain_sf"/>
</dbReference>
<feature type="repeat" description="ANK" evidence="3">
    <location>
        <begin position="53"/>
        <end position="85"/>
    </location>
</feature>
<keyword evidence="2 3" id="KW-0040">ANK repeat</keyword>
<proteinExistence type="predicted"/>
<feature type="repeat" description="ANK" evidence="3">
    <location>
        <begin position="86"/>
        <end position="118"/>
    </location>
</feature>
<dbReference type="PROSITE" id="PS50297">
    <property type="entry name" value="ANK_REP_REGION"/>
    <property type="match status" value="3"/>
</dbReference>
<dbReference type="PROSITE" id="PS50088">
    <property type="entry name" value="ANK_REPEAT"/>
    <property type="match status" value="3"/>
</dbReference>
<evidence type="ECO:0000256" key="3">
    <source>
        <dbReference type="PROSITE-ProRule" id="PRU00023"/>
    </source>
</evidence>
<dbReference type="Gene3D" id="1.25.40.20">
    <property type="entry name" value="Ankyrin repeat-containing domain"/>
    <property type="match status" value="2"/>
</dbReference>
<evidence type="ECO:0000256" key="1">
    <source>
        <dbReference type="ARBA" id="ARBA00022737"/>
    </source>
</evidence>
<dbReference type="RefSeq" id="XP_029654981.1">
    <property type="nucleotide sequence ID" value="XM_029799121.1"/>
</dbReference>
<reference evidence="5" key="1">
    <citation type="submission" date="2025-08" db="UniProtKB">
        <authorList>
            <consortium name="RefSeq"/>
        </authorList>
    </citation>
    <scope>IDENTIFICATION</scope>
</reference>
<keyword evidence="4" id="KW-1185">Reference proteome</keyword>
<dbReference type="KEGG" id="osn:115228550"/>